<evidence type="ECO:0000313" key="1">
    <source>
        <dbReference type="EMBL" id="NKX54340.1"/>
    </source>
</evidence>
<dbReference type="AlphaFoldDB" id="A0A7X6K479"/>
<protein>
    <submittedName>
        <fullName evidence="1">Uncharacterized protein</fullName>
    </submittedName>
</protein>
<keyword evidence="2" id="KW-1185">Reference proteome</keyword>
<dbReference type="RefSeq" id="WP_168485691.1">
    <property type="nucleotide sequence ID" value="NZ_JAAZSQ010000005.1"/>
</dbReference>
<comment type="caution">
    <text evidence="1">The sequence shown here is derived from an EMBL/GenBank/DDBJ whole genome shotgun (WGS) entry which is preliminary data.</text>
</comment>
<organism evidence="1 2">
    <name type="scientific">Arthrobacter mobilis</name>
    <dbReference type="NCBI Taxonomy" id="2724944"/>
    <lineage>
        <taxon>Bacteria</taxon>
        <taxon>Bacillati</taxon>
        <taxon>Actinomycetota</taxon>
        <taxon>Actinomycetes</taxon>
        <taxon>Micrococcales</taxon>
        <taxon>Micrococcaceae</taxon>
        <taxon>Arthrobacter</taxon>
    </lineage>
</organism>
<sequence length="65" mass="7400">MDERMNKVRSAAADKEWLQFQLDNADQDLKDAVREALSAGILAEDLVEPAELTLEQIRMIARNEN</sequence>
<dbReference type="Proteomes" id="UP000544090">
    <property type="component" value="Unassembled WGS sequence"/>
</dbReference>
<accession>A0A7X6K479</accession>
<proteinExistence type="predicted"/>
<gene>
    <name evidence="1" type="ORF">HGG74_07230</name>
</gene>
<dbReference type="EMBL" id="JAAZSQ010000005">
    <property type="protein sequence ID" value="NKX54340.1"/>
    <property type="molecule type" value="Genomic_DNA"/>
</dbReference>
<reference evidence="1 2" key="1">
    <citation type="submission" date="2020-04" db="EMBL/GenBank/DDBJ databases">
        <title>Arthrobacter sp. nov.</title>
        <authorList>
            <person name="Liu S."/>
        </authorList>
    </citation>
    <scope>NUCLEOTIDE SEQUENCE [LARGE SCALE GENOMIC DNA]</scope>
    <source>
        <strain evidence="1 2">E918</strain>
    </source>
</reference>
<name>A0A7X6K479_9MICC</name>
<evidence type="ECO:0000313" key="2">
    <source>
        <dbReference type="Proteomes" id="UP000544090"/>
    </source>
</evidence>